<name>A0ABT1Y2X4_9FIRM</name>
<comment type="caution">
    <text evidence="1">The sequence shown here is derived from an EMBL/GenBank/DDBJ whole genome shotgun (WGS) entry which is preliminary data.</text>
</comment>
<dbReference type="RefSeq" id="WP_089608883.1">
    <property type="nucleotide sequence ID" value="NZ_CP022121.1"/>
</dbReference>
<sequence length="111" mass="12942">MSTNRYKIVLRCQSPGIWKERALTIEEAAFEAGVEASLIQKLLDLGLIYYQGRMEDPRISRQEVLKIQKMRRLKRDLSLNWTGAGLVLELLEEMDDLQKEIKKLKSWYGGE</sequence>
<dbReference type="Pfam" id="PF13591">
    <property type="entry name" value="MerR_2"/>
    <property type="match status" value="1"/>
</dbReference>
<proteinExistence type="predicted"/>
<evidence type="ECO:0000313" key="2">
    <source>
        <dbReference type="Proteomes" id="UP001524944"/>
    </source>
</evidence>
<dbReference type="Gene3D" id="1.10.1660.10">
    <property type="match status" value="1"/>
</dbReference>
<keyword evidence="2" id="KW-1185">Reference proteome</keyword>
<organism evidence="1 2">
    <name type="scientific">Dehalobacterium formicoaceticum</name>
    <dbReference type="NCBI Taxonomy" id="51515"/>
    <lineage>
        <taxon>Bacteria</taxon>
        <taxon>Bacillati</taxon>
        <taxon>Bacillota</taxon>
        <taxon>Clostridia</taxon>
        <taxon>Eubacteriales</taxon>
        <taxon>Peptococcaceae</taxon>
        <taxon>Dehalobacterium</taxon>
    </lineage>
</organism>
<gene>
    <name evidence="1" type="ORF">NVS47_06780</name>
</gene>
<protein>
    <submittedName>
        <fullName evidence="1">Chaperone modulator CbpM</fullName>
    </submittedName>
</protein>
<dbReference type="EMBL" id="JANPWE010000002">
    <property type="protein sequence ID" value="MCR6545220.1"/>
    <property type="molecule type" value="Genomic_DNA"/>
</dbReference>
<evidence type="ECO:0000313" key="1">
    <source>
        <dbReference type="EMBL" id="MCR6545220.1"/>
    </source>
</evidence>
<dbReference type="Proteomes" id="UP001524944">
    <property type="component" value="Unassembled WGS sequence"/>
</dbReference>
<accession>A0ABT1Y2X4</accession>
<reference evidence="1 2" key="1">
    <citation type="submission" date="2022-08" db="EMBL/GenBank/DDBJ databases">
        <title>Proteogenomics of the novel Dehalobacterium formicoaceticum strain EZ94 highlights a key role of methyltransferases during anaerobic dichloromethane degradation.</title>
        <authorList>
            <person name="Wasmund K."/>
        </authorList>
    </citation>
    <scope>NUCLEOTIDE SEQUENCE [LARGE SCALE GENOMIC DNA]</scope>
    <source>
        <strain evidence="1 2">EZ94</strain>
    </source>
</reference>